<reference evidence="2" key="1">
    <citation type="submission" date="2020-11" db="EMBL/GenBank/DDBJ databases">
        <authorList>
            <consortium name="DOE Joint Genome Institute"/>
            <person name="Ahrendt S."/>
            <person name="Riley R."/>
            <person name="Andreopoulos W."/>
            <person name="Labutti K."/>
            <person name="Pangilinan J."/>
            <person name="Ruiz-Duenas F.J."/>
            <person name="Barrasa J.M."/>
            <person name="Sanchez-Garcia M."/>
            <person name="Camarero S."/>
            <person name="Miyauchi S."/>
            <person name="Serrano A."/>
            <person name="Linde D."/>
            <person name="Babiker R."/>
            <person name="Drula E."/>
            <person name="Ayuso-Fernandez I."/>
            <person name="Pacheco R."/>
            <person name="Padilla G."/>
            <person name="Ferreira P."/>
            <person name="Barriuso J."/>
            <person name="Kellner H."/>
            <person name="Castanera R."/>
            <person name="Alfaro M."/>
            <person name="Ramirez L."/>
            <person name="Pisabarro A.G."/>
            <person name="Kuo A."/>
            <person name="Tritt A."/>
            <person name="Lipzen A."/>
            <person name="He G."/>
            <person name="Yan M."/>
            <person name="Ng V."/>
            <person name="Cullen D."/>
            <person name="Martin F."/>
            <person name="Rosso M.-N."/>
            <person name="Henrissat B."/>
            <person name="Hibbett D."/>
            <person name="Martinez A.T."/>
            <person name="Grigoriev I.V."/>
        </authorList>
    </citation>
    <scope>NUCLEOTIDE SEQUENCE</scope>
    <source>
        <strain evidence="2">MF-IS2</strain>
    </source>
</reference>
<gene>
    <name evidence="2" type="ORF">P691DRAFT_256091</name>
</gene>
<dbReference type="EMBL" id="MU151289">
    <property type="protein sequence ID" value="KAF9445657.1"/>
    <property type="molecule type" value="Genomic_DNA"/>
</dbReference>
<keyword evidence="1" id="KW-1133">Transmembrane helix</keyword>
<feature type="transmembrane region" description="Helical" evidence="1">
    <location>
        <begin position="6"/>
        <end position="24"/>
    </location>
</feature>
<keyword evidence="1" id="KW-0812">Transmembrane</keyword>
<evidence type="ECO:0000313" key="2">
    <source>
        <dbReference type="EMBL" id="KAF9445657.1"/>
    </source>
</evidence>
<evidence type="ECO:0000313" key="3">
    <source>
        <dbReference type="Proteomes" id="UP000807342"/>
    </source>
</evidence>
<comment type="caution">
    <text evidence="2">The sequence shown here is derived from an EMBL/GenBank/DDBJ whole genome shotgun (WGS) entry which is preliminary data.</text>
</comment>
<dbReference type="Proteomes" id="UP000807342">
    <property type="component" value="Unassembled WGS sequence"/>
</dbReference>
<accession>A0A9P6BZP9</accession>
<keyword evidence="3" id="KW-1185">Reference proteome</keyword>
<proteinExistence type="predicted"/>
<organism evidence="2 3">
    <name type="scientific">Macrolepiota fuliginosa MF-IS2</name>
    <dbReference type="NCBI Taxonomy" id="1400762"/>
    <lineage>
        <taxon>Eukaryota</taxon>
        <taxon>Fungi</taxon>
        <taxon>Dikarya</taxon>
        <taxon>Basidiomycota</taxon>
        <taxon>Agaricomycotina</taxon>
        <taxon>Agaricomycetes</taxon>
        <taxon>Agaricomycetidae</taxon>
        <taxon>Agaricales</taxon>
        <taxon>Agaricineae</taxon>
        <taxon>Agaricaceae</taxon>
        <taxon>Macrolepiota</taxon>
    </lineage>
</organism>
<sequence>MASLLFLGIFVSYFLVIIALFSFIGKNLVGAAKSNKCWNGKQATSCGVLALCSFCFTWYC</sequence>
<name>A0A9P6BZP9_9AGAR</name>
<evidence type="ECO:0000256" key="1">
    <source>
        <dbReference type="SAM" id="Phobius"/>
    </source>
</evidence>
<dbReference type="AlphaFoldDB" id="A0A9P6BZP9"/>
<keyword evidence="1" id="KW-0472">Membrane</keyword>
<protein>
    <submittedName>
        <fullName evidence="2">Uncharacterized protein</fullName>
    </submittedName>
</protein>